<reference evidence="1" key="1">
    <citation type="submission" date="2018-01" db="EMBL/GenBank/DDBJ databases">
        <authorList>
            <person name="Krukenberg V."/>
        </authorList>
    </citation>
    <scope>NUCLEOTIDE SEQUENCE</scope>
    <source>
        <strain evidence="1">E20ANME2</strain>
    </source>
</reference>
<gene>
    <name evidence="1" type="ORF">C4B59_17100</name>
</gene>
<name>A0AC61KXW9_9EURY</name>
<proteinExistence type="predicted"/>
<protein>
    <submittedName>
        <fullName evidence="1">Uncharacterized protein</fullName>
    </submittedName>
</protein>
<dbReference type="Proteomes" id="UP000248329">
    <property type="component" value="Unassembled WGS sequence"/>
</dbReference>
<dbReference type="EMBL" id="PQXF01000110">
    <property type="protein sequence ID" value="PXF56308.1"/>
    <property type="molecule type" value="Genomic_DNA"/>
</dbReference>
<comment type="caution">
    <text evidence="1">The sequence shown here is derived from an EMBL/GenBank/DDBJ whole genome shotgun (WGS) entry which is preliminary data.</text>
</comment>
<sequence>MDLNRKKLLRMTFITGIVAAVICQDVVTISIYLITGNITIISIESLIQFILIVGMFVIGVPIILYIIGLRKGDEILVDERTVSISHKSATNALIVVHILLIFHLVWKYDYW</sequence>
<organism evidence="1 2">
    <name type="scientific">Candidatus Methanogaster sp</name>
    <dbReference type="NCBI Taxonomy" id="3386292"/>
    <lineage>
        <taxon>Archaea</taxon>
        <taxon>Methanobacteriati</taxon>
        <taxon>Methanobacteriota</taxon>
        <taxon>Stenosarchaea group</taxon>
        <taxon>Methanomicrobia</taxon>
        <taxon>Methanosarcinales</taxon>
        <taxon>ANME-2 cluster</taxon>
        <taxon>Candidatus Methanogasteraceae</taxon>
        <taxon>Candidatus Methanogaster</taxon>
    </lineage>
</organism>
<accession>A0AC61KXW9</accession>
<evidence type="ECO:0000313" key="2">
    <source>
        <dbReference type="Proteomes" id="UP000248329"/>
    </source>
</evidence>
<evidence type="ECO:0000313" key="1">
    <source>
        <dbReference type="EMBL" id="PXF56308.1"/>
    </source>
</evidence>